<feature type="transmembrane region" description="Helical" evidence="6">
    <location>
        <begin position="33"/>
        <end position="54"/>
    </location>
</feature>
<organism evidence="8 9">
    <name type="scientific">Phlyctema vagabunda</name>
    <dbReference type="NCBI Taxonomy" id="108571"/>
    <lineage>
        <taxon>Eukaryota</taxon>
        <taxon>Fungi</taxon>
        <taxon>Dikarya</taxon>
        <taxon>Ascomycota</taxon>
        <taxon>Pezizomycotina</taxon>
        <taxon>Leotiomycetes</taxon>
        <taxon>Helotiales</taxon>
        <taxon>Dermateaceae</taxon>
        <taxon>Phlyctema</taxon>
    </lineage>
</organism>
<dbReference type="InterPro" id="IPR050930">
    <property type="entry name" value="MFS_Vesicular_Transporter"/>
</dbReference>
<dbReference type="Proteomes" id="UP001629113">
    <property type="component" value="Unassembled WGS sequence"/>
</dbReference>
<feature type="transmembrane region" description="Helical" evidence="6">
    <location>
        <begin position="74"/>
        <end position="100"/>
    </location>
</feature>
<feature type="transmembrane region" description="Helical" evidence="6">
    <location>
        <begin position="288"/>
        <end position="307"/>
    </location>
</feature>
<gene>
    <name evidence="8" type="ORF">PVAG01_10694</name>
</gene>
<dbReference type="PANTHER" id="PTHR23506">
    <property type="entry name" value="GH10249P"/>
    <property type="match status" value="1"/>
</dbReference>
<feature type="transmembrane region" description="Helical" evidence="6">
    <location>
        <begin position="388"/>
        <end position="412"/>
    </location>
</feature>
<proteinExistence type="predicted"/>
<keyword evidence="3 6" id="KW-0812">Transmembrane</keyword>
<dbReference type="Pfam" id="PF07690">
    <property type="entry name" value="MFS_1"/>
    <property type="match status" value="1"/>
</dbReference>
<feature type="transmembrane region" description="Helical" evidence="6">
    <location>
        <begin position="254"/>
        <end position="276"/>
    </location>
</feature>
<feature type="transmembrane region" description="Helical" evidence="6">
    <location>
        <begin position="361"/>
        <end position="382"/>
    </location>
</feature>
<keyword evidence="2" id="KW-0813">Transport</keyword>
<evidence type="ECO:0000256" key="2">
    <source>
        <dbReference type="ARBA" id="ARBA00022448"/>
    </source>
</evidence>
<dbReference type="PROSITE" id="PS50850">
    <property type="entry name" value="MFS"/>
    <property type="match status" value="1"/>
</dbReference>
<evidence type="ECO:0000256" key="6">
    <source>
        <dbReference type="SAM" id="Phobius"/>
    </source>
</evidence>
<reference evidence="8 9" key="1">
    <citation type="submission" date="2024-06" db="EMBL/GenBank/DDBJ databases">
        <title>Complete genome of Phlyctema vagabunda strain 19-DSS-EL-015.</title>
        <authorList>
            <person name="Fiorenzani C."/>
        </authorList>
    </citation>
    <scope>NUCLEOTIDE SEQUENCE [LARGE SCALE GENOMIC DNA]</scope>
    <source>
        <strain evidence="8 9">19-DSS-EL-015</strain>
    </source>
</reference>
<dbReference type="PANTHER" id="PTHR23506:SF23">
    <property type="entry name" value="GH10249P"/>
    <property type="match status" value="1"/>
</dbReference>
<evidence type="ECO:0000256" key="3">
    <source>
        <dbReference type="ARBA" id="ARBA00022692"/>
    </source>
</evidence>
<feature type="domain" description="Major facilitator superfamily (MFS) profile" evidence="7">
    <location>
        <begin position="222"/>
        <end position="418"/>
    </location>
</feature>
<feature type="transmembrane region" description="Helical" evidence="6">
    <location>
        <begin position="223"/>
        <end position="248"/>
    </location>
</feature>
<evidence type="ECO:0000256" key="4">
    <source>
        <dbReference type="ARBA" id="ARBA00022989"/>
    </source>
</evidence>
<dbReference type="SUPFAM" id="SSF103473">
    <property type="entry name" value="MFS general substrate transporter"/>
    <property type="match status" value="1"/>
</dbReference>
<feature type="transmembrane region" description="Helical" evidence="6">
    <location>
        <begin position="141"/>
        <end position="162"/>
    </location>
</feature>
<accession>A0ABR4P2Z5</accession>
<evidence type="ECO:0000256" key="1">
    <source>
        <dbReference type="ARBA" id="ARBA00004141"/>
    </source>
</evidence>
<name>A0ABR4P2Z5_9HELO</name>
<dbReference type="EMBL" id="JBFCZG010000010">
    <property type="protein sequence ID" value="KAL3417684.1"/>
    <property type="molecule type" value="Genomic_DNA"/>
</dbReference>
<dbReference type="InterPro" id="IPR020846">
    <property type="entry name" value="MFS_dom"/>
</dbReference>
<dbReference type="Gene3D" id="1.20.1250.20">
    <property type="entry name" value="MFS general substrate transporter like domains"/>
    <property type="match status" value="2"/>
</dbReference>
<protein>
    <submittedName>
        <fullName evidence="8">Vesicular amine transporter</fullName>
    </submittedName>
</protein>
<dbReference type="InterPro" id="IPR011701">
    <property type="entry name" value="MFS"/>
</dbReference>
<evidence type="ECO:0000313" key="8">
    <source>
        <dbReference type="EMBL" id="KAL3417684.1"/>
    </source>
</evidence>
<keyword evidence="9" id="KW-1185">Reference proteome</keyword>
<keyword evidence="4 6" id="KW-1133">Transmembrane helix</keyword>
<evidence type="ECO:0000259" key="7">
    <source>
        <dbReference type="PROSITE" id="PS50850"/>
    </source>
</evidence>
<comment type="caution">
    <text evidence="8">The sequence shown here is derived from an EMBL/GenBank/DDBJ whole genome shotgun (WGS) entry which is preliminary data.</text>
</comment>
<dbReference type="InterPro" id="IPR036259">
    <property type="entry name" value="MFS_trans_sf"/>
</dbReference>
<evidence type="ECO:0000256" key="5">
    <source>
        <dbReference type="ARBA" id="ARBA00023136"/>
    </source>
</evidence>
<feature type="transmembrane region" description="Helical" evidence="6">
    <location>
        <begin position="112"/>
        <end position="135"/>
    </location>
</feature>
<keyword evidence="5 6" id="KW-0472">Membrane</keyword>
<sequence length="418" mass="45249">MSDVEYTPDGVPAERSIQESEAPWFLRFRSSKLAIVTTVCAATFSDGFIYAAVVPVLPFALKDRYRVPESEVQFWTSLLLSIFGGFVLLSALVYTVGLTLISNTVPSQDIGLYMGFAISFMSFGILAGPCIGGFVFDLGGYYAVIGTMGIVALVDTMLRLLMIEKSEAKRLSPLGEEDTERTILLPPHTGIVSPNSASSDDEVSSLATTAKFQTFTLLTDPQIVAAMYGVFVQTALCAAFDSVLALFLEETFGWRGSNVALCYFAMSAPMTIMGPVFGRLSDMYGPRWIAVSGFMLNAIPMALLQLITRNERSQVWQLAILLTLSGTTLSMIIPPLAADISQILEDKEKKDDRTAAYAQSYGLLNCAMAATTLVGPGLGGWIKSKYGWTTLCWSCGIFSVTGAVPSVSLTMFPFCCPR</sequence>
<evidence type="ECO:0000313" key="9">
    <source>
        <dbReference type="Proteomes" id="UP001629113"/>
    </source>
</evidence>
<feature type="transmembrane region" description="Helical" evidence="6">
    <location>
        <begin position="319"/>
        <end position="340"/>
    </location>
</feature>
<comment type="subcellular location">
    <subcellularLocation>
        <location evidence="1">Membrane</location>
        <topology evidence="1">Multi-pass membrane protein</topology>
    </subcellularLocation>
</comment>